<evidence type="ECO:0000259" key="1">
    <source>
        <dbReference type="PROSITE" id="PS50835"/>
    </source>
</evidence>
<feature type="domain" description="Ig-like" evidence="1">
    <location>
        <begin position="1"/>
        <end position="108"/>
    </location>
</feature>
<dbReference type="Gene3D" id="2.60.40.10">
    <property type="entry name" value="Immunoglobulins"/>
    <property type="match status" value="3"/>
</dbReference>
<dbReference type="SMART" id="SM00409">
    <property type="entry name" value="IG"/>
    <property type="match status" value="2"/>
</dbReference>
<dbReference type="PANTHER" id="PTHR47633">
    <property type="entry name" value="IMMUNOGLOBULIN"/>
    <property type="match status" value="1"/>
</dbReference>
<proteinExistence type="predicted"/>
<reference evidence="2" key="1">
    <citation type="journal article" date="2010" name="Science">
        <title>The genome of the Western clawed frog Xenopus tropicalis.</title>
        <authorList>
            <person name="Hellsten U."/>
            <person name="Harland R.M."/>
            <person name="Gilchrist M.J."/>
            <person name="Hendrix D."/>
            <person name="Jurka J."/>
            <person name="Kapitonov V."/>
            <person name="Ovcharenko I."/>
            <person name="Putnam N.H."/>
            <person name="Shu S."/>
            <person name="Taher L."/>
            <person name="Blitz I.L."/>
            <person name="Blumberg B."/>
            <person name="Dichmann D.S."/>
            <person name="Dubchak I."/>
            <person name="Amaya E."/>
            <person name="Detter J.C."/>
            <person name="Fletcher R."/>
            <person name="Gerhard D.S."/>
            <person name="Goodstein D."/>
            <person name="Graves T."/>
            <person name="Grigoriev I.V."/>
            <person name="Grimwood J."/>
            <person name="Kawashima T."/>
            <person name="Lindquist E."/>
            <person name="Lucas S.M."/>
            <person name="Mead P.E."/>
            <person name="Mitros T."/>
            <person name="Ogino H."/>
            <person name="Ohta Y."/>
            <person name="Poliakov A.V."/>
            <person name="Pollet N."/>
            <person name="Robert J."/>
            <person name="Salamov A."/>
            <person name="Sater A.K."/>
            <person name="Schmutz J."/>
            <person name="Terry A."/>
            <person name="Vize P.D."/>
            <person name="Warren W.C."/>
            <person name="Wells D."/>
            <person name="Wills A."/>
            <person name="Wilson R.K."/>
            <person name="Zimmerman L.B."/>
            <person name="Zorn A.M."/>
            <person name="Grainger R."/>
            <person name="Grammer T."/>
            <person name="Khokha M.K."/>
            <person name="Richardson P.M."/>
            <person name="Rokhsar D.S."/>
        </authorList>
    </citation>
    <scope>NUCLEOTIDE SEQUENCE [LARGE SCALE GENOMIC DNA]</scope>
    <source>
        <strain evidence="2">Nigerian</strain>
    </source>
</reference>
<dbReference type="InterPro" id="IPR013783">
    <property type="entry name" value="Ig-like_fold"/>
</dbReference>
<dbReference type="InterPro" id="IPR007110">
    <property type="entry name" value="Ig-like_dom"/>
</dbReference>
<dbReference type="SUPFAM" id="SSF48726">
    <property type="entry name" value="Immunoglobulin"/>
    <property type="match status" value="2"/>
</dbReference>
<dbReference type="Pfam" id="PF07679">
    <property type="entry name" value="I-set"/>
    <property type="match status" value="2"/>
</dbReference>
<accession>A0A6I8RRA9</accession>
<sequence>KPEAAEVLPGATVTFAAVIRGTPPFKIAWYKEGTELTQGKDCNITLTDSLAVLEMYNVKITQSERCSITTTEKSCILEFSSSSNDDDGEYTCSVKNAIGHDTCQATISFIQLNSLCFLEPPYFIAPLEPVEVTAGDAASLQCQIQGTPEIKVSWYKGDTKLRPTDTQKILFKNNIARLVFAQVDVNDSGEYICKAENLILGSIHARPLMMLEKILVLLSLVCKVLLPLRSVKNIIFHLEFSFFIHLQL</sequence>
<organism evidence="2">
    <name type="scientific">Xenopus tropicalis</name>
    <name type="common">Western clawed frog</name>
    <name type="synonym">Silurana tropicalis</name>
    <dbReference type="NCBI Taxonomy" id="8364"/>
    <lineage>
        <taxon>Eukaryota</taxon>
        <taxon>Metazoa</taxon>
        <taxon>Chordata</taxon>
        <taxon>Craniata</taxon>
        <taxon>Vertebrata</taxon>
        <taxon>Euteleostomi</taxon>
        <taxon>Amphibia</taxon>
        <taxon>Batrachia</taxon>
        <taxon>Anura</taxon>
        <taxon>Pipoidea</taxon>
        <taxon>Pipidae</taxon>
        <taxon>Xenopodinae</taxon>
        <taxon>Xenopus</taxon>
        <taxon>Silurana</taxon>
    </lineage>
</organism>
<dbReference type="CDD" id="cd00096">
    <property type="entry name" value="Ig"/>
    <property type="match status" value="1"/>
</dbReference>
<dbReference type="InterPro" id="IPR036179">
    <property type="entry name" value="Ig-like_dom_sf"/>
</dbReference>
<name>A0A6I8RRA9_XENTR</name>
<dbReference type="InterPro" id="IPR013098">
    <property type="entry name" value="Ig_I-set"/>
</dbReference>
<dbReference type="AlphaFoldDB" id="A0A6I8RRA9"/>
<dbReference type="InterPro" id="IPR003598">
    <property type="entry name" value="Ig_sub2"/>
</dbReference>
<dbReference type="SMART" id="SM00408">
    <property type="entry name" value="IGc2"/>
    <property type="match status" value="2"/>
</dbReference>
<dbReference type="FunFam" id="2.60.40.10:FF:000022">
    <property type="entry name" value="Cardiac titin"/>
    <property type="match status" value="1"/>
</dbReference>
<evidence type="ECO:0000313" key="2">
    <source>
        <dbReference type="Ensembl" id="ENSXETP00000087549"/>
    </source>
</evidence>
<reference evidence="2" key="2">
    <citation type="submission" date="2020-05" db="UniProtKB">
        <authorList>
            <consortium name="Ensembl"/>
        </authorList>
    </citation>
    <scope>IDENTIFICATION</scope>
</reference>
<dbReference type="InterPro" id="IPR003599">
    <property type="entry name" value="Ig_sub"/>
</dbReference>
<dbReference type="PROSITE" id="PS50835">
    <property type="entry name" value="IG_LIKE"/>
    <property type="match status" value="2"/>
</dbReference>
<feature type="domain" description="Ig-like" evidence="1">
    <location>
        <begin position="120"/>
        <end position="197"/>
    </location>
</feature>
<protein>
    <recommendedName>
        <fullName evidence="1">Ig-like domain-containing protein</fullName>
    </recommendedName>
</protein>
<dbReference type="Ensembl" id="ENSXETT00000080311">
    <property type="protein sequence ID" value="ENSXETP00000087549"/>
    <property type="gene ID" value="ENSXETG00000046167"/>
</dbReference>
<dbReference type="GeneTree" id="ENSGT01110000267173"/>